<evidence type="ECO:0000313" key="1">
    <source>
        <dbReference type="EMBL" id="MDN5211876.1"/>
    </source>
</evidence>
<reference evidence="1" key="1">
    <citation type="submission" date="2023-06" db="EMBL/GenBank/DDBJ databases">
        <title>Genomic of Agaribacillus aureum.</title>
        <authorList>
            <person name="Wang G."/>
        </authorList>
    </citation>
    <scope>NUCLEOTIDE SEQUENCE</scope>
    <source>
        <strain evidence="1">BMA12</strain>
    </source>
</reference>
<proteinExistence type="predicted"/>
<organism evidence="1 2">
    <name type="scientific">Agaribacillus aureus</name>
    <dbReference type="NCBI Taxonomy" id="3051825"/>
    <lineage>
        <taxon>Bacteria</taxon>
        <taxon>Pseudomonadati</taxon>
        <taxon>Bacteroidota</taxon>
        <taxon>Cytophagia</taxon>
        <taxon>Cytophagales</taxon>
        <taxon>Splendidivirgaceae</taxon>
        <taxon>Agaribacillus</taxon>
    </lineage>
</organism>
<dbReference type="RefSeq" id="WP_346757203.1">
    <property type="nucleotide sequence ID" value="NZ_JAUJEB010000001.1"/>
</dbReference>
<name>A0ABT8L3P8_9BACT</name>
<sequence length="350" mass="39403">MRVVCFFIVVVTLWGCTAKPGKEQPFTFHDRLSQYGFFEGNMAALKPVSNVIPYELNTPLFTDYAYKARFIKVPEGKFLTSKNGELFYPEGTILIKNFFYYQDEGQVGKGRYIIETRLLMKYTNQWKVATYIWDDDQKEAHREILGATKHVKWVNRHGKSLETDYVIPDNNDCKSCHKKNGKISPIGPKIANLNKMISTGKEDINQLNYLFSRGIIKGLEPTDQLPQMAVWNDSVTYTLDQRARAYLDVNCAHCHNAVGPANNTGLFLEYEQQDLFKLGICKGPVSAAQGSGNLKYDIVPGNAEASILHYRMNSNSPGIAMPELGRTLIHKEGVALIEAWIAGLEGKGCD</sequence>
<keyword evidence="2" id="KW-1185">Reference proteome</keyword>
<dbReference type="Proteomes" id="UP001172083">
    <property type="component" value="Unassembled WGS sequence"/>
</dbReference>
<dbReference type="NCBIfam" id="TIGR03806">
    <property type="entry name" value="chp_HNE_0200"/>
    <property type="match status" value="1"/>
</dbReference>
<evidence type="ECO:0000313" key="2">
    <source>
        <dbReference type="Proteomes" id="UP001172083"/>
    </source>
</evidence>
<dbReference type="InterPro" id="IPR022269">
    <property type="entry name" value="SO_2930-like_C"/>
</dbReference>
<gene>
    <name evidence="1" type="ORF">QQ020_07430</name>
</gene>
<comment type="caution">
    <text evidence="1">The sequence shown here is derived from an EMBL/GenBank/DDBJ whole genome shotgun (WGS) entry which is preliminary data.</text>
</comment>
<accession>A0ABT8L3P8</accession>
<protein>
    <submittedName>
        <fullName evidence="1">SO2930 family diheme c-type cytochrome</fullName>
    </submittedName>
</protein>
<dbReference type="EMBL" id="JAUJEB010000001">
    <property type="protein sequence ID" value="MDN5211876.1"/>
    <property type="molecule type" value="Genomic_DNA"/>
</dbReference>